<comment type="subcellular location">
    <subcellularLocation>
        <location evidence="2">Membrane</location>
        <topology evidence="2">Single-pass membrane protein</topology>
    </subcellularLocation>
    <subcellularLocation>
        <location evidence="1">Nucleus</location>
    </subcellularLocation>
</comment>
<dbReference type="Gene3D" id="3.30.40.10">
    <property type="entry name" value="Zinc/RING finger domain, C3HC4 (zinc finger)"/>
    <property type="match status" value="1"/>
</dbReference>
<evidence type="ECO:0000313" key="15">
    <source>
        <dbReference type="EMBL" id="KAL2332977.1"/>
    </source>
</evidence>
<dbReference type="InterPro" id="IPR013083">
    <property type="entry name" value="Znf_RING/FYVE/PHD"/>
</dbReference>
<evidence type="ECO:0000256" key="10">
    <source>
        <dbReference type="ARBA" id="ARBA00023136"/>
    </source>
</evidence>
<dbReference type="InterPro" id="IPR011011">
    <property type="entry name" value="Znf_FYVE_PHD"/>
</dbReference>
<keyword evidence="7" id="KW-0862">Zinc</keyword>
<dbReference type="InterPro" id="IPR008395">
    <property type="entry name" value="Agenet-like_dom"/>
</dbReference>
<dbReference type="GO" id="GO:0008270">
    <property type="term" value="F:zinc ion binding"/>
    <property type="evidence" value="ECO:0007669"/>
    <property type="project" value="UniProtKB-KW"/>
</dbReference>
<dbReference type="SMART" id="SM00743">
    <property type="entry name" value="Agenet"/>
    <property type="match status" value="2"/>
</dbReference>
<dbReference type="InterPro" id="IPR019787">
    <property type="entry name" value="Znf_PHD-finger"/>
</dbReference>
<dbReference type="GO" id="GO:0016020">
    <property type="term" value="C:membrane"/>
    <property type="evidence" value="ECO:0007669"/>
    <property type="project" value="UniProtKB-SubCell"/>
</dbReference>
<dbReference type="Pfam" id="PF13839">
    <property type="entry name" value="PC-Esterase"/>
    <property type="match status" value="1"/>
</dbReference>
<evidence type="ECO:0000256" key="1">
    <source>
        <dbReference type="ARBA" id="ARBA00004123"/>
    </source>
</evidence>
<evidence type="ECO:0000256" key="4">
    <source>
        <dbReference type="ARBA" id="ARBA00022692"/>
    </source>
</evidence>
<dbReference type="InterPro" id="IPR025846">
    <property type="entry name" value="TBL_N"/>
</dbReference>
<dbReference type="Pfam" id="PF16135">
    <property type="entry name" value="TDBD"/>
    <property type="match status" value="1"/>
</dbReference>
<name>A0ABD1MB53_9FABA</name>
<evidence type="ECO:0000256" key="7">
    <source>
        <dbReference type="ARBA" id="ARBA00022833"/>
    </source>
</evidence>
<dbReference type="Pfam" id="PF23209">
    <property type="entry name" value="IDM1_C"/>
    <property type="match status" value="1"/>
</dbReference>
<dbReference type="Proteomes" id="UP001603857">
    <property type="component" value="Unassembled WGS sequence"/>
</dbReference>
<evidence type="ECO:0000256" key="9">
    <source>
        <dbReference type="ARBA" id="ARBA00022989"/>
    </source>
</evidence>
<dbReference type="InterPro" id="IPR032308">
    <property type="entry name" value="TDBD"/>
</dbReference>
<dbReference type="Pfam" id="PF22970">
    <property type="entry name" value="DUF7028"/>
    <property type="match status" value="2"/>
</dbReference>
<dbReference type="Pfam" id="PF05641">
    <property type="entry name" value="Agenet"/>
    <property type="match status" value="1"/>
</dbReference>
<keyword evidence="4" id="KW-0812">Transmembrane</keyword>
<evidence type="ECO:0000256" key="6">
    <source>
        <dbReference type="ARBA" id="ARBA00022771"/>
    </source>
</evidence>
<evidence type="ECO:0000256" key="5">
    <source>
        <dbReference type="ARBA" id="ARBA00022723"/>
    </source>
</evidence>
<protein>
    <recommendedName>
        <fullName evidence="14">PHD-type domain-containing protein</fullName>
    </recommendedName>
</protein>
<keyword evidence="9" id="KW-1133">Transmembrane helix</keyword>
<evidence type="ECO:0000256" key="11">
    <source>
        <dbReference type="ARBA" id="ARBA00023242"/>
    </source>
</evidence>
<dbReference type="InterPro" id="IPR019786">
    <property type="entry name" value="Zinc_finger_PHD-type_CS"/>
</dbReference>
<comment type="similarity">
    <text evidence="3">Belongs to the PC-esterase family. TBL subfamily.</text>
</comment>
<dbReference type="GO" id="GO:0005634">
    <property type="term" value="C:nucleus"/>
    <property type="evidence" value="ECO:0007669"/>
    <property type="project" value="UniProtKB-SubCell"/>
</dbReference>
<evidence type="ECO:0000256" key="3">
    <source>
        <dbReference type="ARBA" id="ARBA00007727"/>
    </source>
</evidence>
<evidence type="ECO:0000256" key="12">
    <source>
        <dbReference type="PROSITE-ProRule" id="PRU00146"/>
    </source>
</evidence>
<accession>A0ABD1MB53</accession>
<organism evidence="15 16">
    <name type="scientific">Flemingia macrophylla</name>
    <dbReference type="NCBI Taxonomy" id="520843"/>
    <lineage>
        <taxon>Eukaryota</taxon>
        <taxon>Viridiplantae</taxon>
        <taxon>Streptophyta</taxon>
        <taxon>Embryophyta</taxon>
        <taxon>Tracheophyta</taxon>
        <taxon>Spermatophyta</taxon>
        <taxon>Magnoliopsida</taxon>
        <taxon>eudicotyledons</taxon>
        <taxon>Gunneridae</taxon>
        <taxon>Pentapetalae</taxon>
        <taxon>rosids</taxon>
        <taxon>fabids</taxon>
        <taxon>Fabales</taxon>
        <taxon>Fabaceae</taxon>
        <taxon>Papilionoideae</taxon>
        <taxon>50 kb inversion clade</taxon>
        <taxon>NPAAA clade</taxon>
        <taxon>indigoferoid/millettioid clade</taxon>
        <taxon>Phaseoleae</taxon>
        <taxon>Flemingia</taxon>
    </lineage>
</organism>
<feature type="domain" description="PHD-type" evidence="14">
    <location>
        <begin position="730"/>
        <end position="775"/>
    </location>
</feature>
<dbReference type="Pfam" id="PF14416">
    <property type="entry name" value="PMR5N"/>
    <property type="match status" value="1"/>
</dbReference>
<feature type="region of interest" description="Disordered" evidence="13">
    <location>
        <begin position="563"/>
        <end position="585"/>
    </location>
</feature>
<dbReference type="InterPro" id="IPR056511">
    <property type="entry name" value="IDM1_C"/>
</dbReference>
<keyword evidence="5" id="KW-0479">Metal-binding</keyword>
<evidence type="ECO:0000313" key="16">
    <source>
        <dbReference type="Proteomes" id="UP001603857"/>
    </source>
</evidence>
<comment type="caution">
    <text evidence="15">The sequence shown here is derived from an EMBL/GenBank/DDBJ whole genome shotgun (WGS) entry which is preliminary data.</text>
</comment>
<dbReference type="PANTHER" id="PTHR46309:SF12">
    <property type="entry name" value="GB|AAC80581.1"/>
    <property type="match status" value="1"/>
</dbReference>
<keyword evidence="6 12" id="KW-0863">Zinc-finger</keyword>
<dbReference type="InterPro" id="IPR042163">
    <property type="entry name" value="PHF12"/>
</dbReference>
<dbReference type="PANTHER" id="PTHR46309">
    <property type="entry name" value="PHD FINGER PROTEIN 12"/>
    <property type="match status" value="1"/>
</dbReference>
<evidence type="ECO:0000256" key="13">
    <source>
        <dbReference type="SAM" id="MobiDB-lite"/>
    </source>
</evidence>
<sequence>MAVEGSHKSQSKKRKKGFSRRLNVGEKVEVRSIEVGFEGSWHPATVFHCEKLKRHVVYDNVLDDNGVALLEEVVSVSKAVDGDVENANYYERGIIRPVPPVVDFEKEDLIFGLCVDVNYEEAWWEGVIFDHHDGMTKRTVFFPDLGDEMEAEMHQMRITQDWDEVTEEWGRRGKWVFLDLVEEQKGKLFVAVSAKQIWYDVRIKKEFEMIREWTCNLEYLWKKIVAEVVNDYLSVVVKEIISALNLPECLLNEAPELESAEVVASVDLNMTFPDKGTHVIEILPEFQKEIGHNGGACEVVSSANCYEETAISNDWIPVKFSEVEFYPDAVYEYPRASRRATKAFWMEKLQKHLVYLGWKIQWTNRLNVQRYRYYVPDKPGHKPYLSLLEVCKVMNKNPNANSLQYQNDQSKMLHPTVDYHLSEVPPNPSENIPIVPFSPFEYGVEDETDFCPQAVLQYYSAHISNKNRVDKKRWILKAKKHLLAEGWVFDYPPPNNKKRGIVYISPQNRKFPTLHSACRFFIKENAPKWAMSGNQPFNASGMNEENVDQLPQLHPKDPELQAMDGGAASRSAANRKWKGSRDSKANIPKCQSNGLPLRVLRSNKRVQNVSAPSFLHQKPLNVLSWLIDSNIILPRSKVYYKEKGRSRAVRTLGEGKITHDGIKCNCCRMIFSFVGFENHVGGSSTCRPSASIFLEDGKSLLDCQIEMMQDHKTREAGRKSFSDLSIAENDYICSVCHYGGDLILCDKCPSSFHKTCLGLEKIPDGDWFCPSCRCGVCGQRKIDGDEIYDGFHKLLGKPISVGVDRLTWTLVKFIDPDRCDIGSIKSDLLAEGYTKLHLALWVMHECFEPLKESFTGRDLVEDVIFSRWVYGKKVAEVPLVGTRLQYRQHGMCRVLINELEKKLTQLGLERLVLPAVPSVLETWTDSFGFAKMTNFERSQFLDYTFLDFQGTIMCQKLLTNIPSRDSVLLIDLKIPALMICGGCRSLLCPSIKLETPPQLPPPAETYDHANQTNCALFAGTWVQDDSYPLYESSNCPIIDPQFNCKMFGRPDSDYLRYRWRPLNCELPRFNGEEFLLQMKGKTVMFVGDSLGRNQWQSLICMISAAVPHAQTQLVRGEPLSNFRFLDYGVTISFYRAPYLVEIDVVQGKRILRLEEVDGNGDVWRTADVLSFNTGHWWEHIGSLQGWDYMELGGKYYPDMDRLAAFERGLKTWANWVDSNIDRSRTKVFFLGISPSHTNPNEWNSGVTAGLTTKNCYGETTPIISTGTTYPGVYPEQMRVVDMVIREMSNPVYLLDITMLSAYRKDAHPSIYSGDLNSQQRANPDNSADCSHWCLPGLPDTWNQLFYTALFY</sequence>
<dbReference type="Pfam" id="PF23011">
    <property type="entry name" value="PHD-1st_NSD"/>
    <property type="match status" value="1"/>
</dbReference>
<dbReference type="InterPro" id="IPR014002">
    <property type="entry name" value="Agenet_dom_plant"/>
</dbReference>
<gene>
    <name evidence="15" type="ORF">Fmac_014190</name>
</gene>
<dbReference type="PROSITE" id="PS01359">
    <property type="entry name" value="ZF_PHD_1"/>
    <property type="match status" value="1"/>
</dbReference>
<proteinExistence type="inferred from homology"/>
<evidence type="ECO:0000256" key="8">
    <source>
        <dbReference type="ARBA" id="ARBA00022968"/>
    </source>
</evidence>
<dbReference type="EMBL" id="JBGMDY010000005">
    <property type="protein sequence ID" value="KAL2332977.1"/>
    <property type="molecule type" value="Genomic_DNA"/>
</dbReference>
<evidence type="ECO:0000256" key="2">
    <source>
        <dbReference type="ARBA" id="ARBA00004167"/>
    </source>
</evidence>
<dbReference type="SMART" id="SM00249">
    <property type="entry name" value="PHD"/>
    <property type="match status" value="1"/>
</dbReference>
<keyword evidence="16" id="KW-1185">Reference proteome</keyword>
<keyword evidence="10" id="KW-0472">Membrane</keyword>
<evidence type="ECO:0000259" key="14">
    <source>
        <dbReference type="PROSITE" id="PS50016"/>
    </source>
</evidence>
<dbReference type="InterPro" id="IPR026057">
    <property type="entry name" value="TBL_C"/>
</dbReference>
<dbReference type="PROSITE" id="PS50016">
    <property type="entry name" value="ZF_PHD_2"/>
    <property type="match status" value="1"/>
</dbReference>
<dbReference type="InterPro" id="IPR059153">
    <property type="entry name" value="NSD_PHD-1st"/>
</dbReference>
<dbReference type="InterPro" id="IPR054292">
    <property type="entry name" value="DUF7028"/>
</dbReference>
<reference evidence="15 16" key="1">
    <citation type="submission" date="2024-08" db="EMBL/GenBank/DDBJ databases">
        <title>Insights into the chromosomal genome structure of Flemingia macrophylla.</title>
        <authorList>
            <person name="Ding Y."/>
            <person name="Zhao Y."/>
            <person name="Bi W."/>
            <person name="Wu M."/>
            <person name="Zhao G."/>
            <person name="Gong Y."/>
            <person name="Li W."/>
            <person name="Zhang P."/>
        </authorList>
    </citation>
    <scope>NUCLEOTIDE SEQUENCE [LARGE SCALE GENOMIC DNA]</scope>
    <source>
        <strain evidence="15">DYQJB</strain>
        <tissue evidence="15">Leaf</tissue>
    </source>
</reference>
<dbReference type="CDD" id="cd20405">
    <property type="entry name" value="Tudor_Agenet_AtDUF_rpt1_3"/>
    <property type="match status" value="1"/>
</dbReference>
<keyword evidence="11" id="KW-0539">Nucleus</keyword>
<dbReference type="InterPro" id="IPR001965">
    <property type="entry name" value="Znf_PHD"/>
</dbReference>
<keyword evidence="8" id="KW-0735">Signal-anchor</keyword>
<dbReference type="SUPFAM" id="SSF57903">
    <property type="entry name" value="FYVE/PHD zinc finger"/>
    <property type="match status" value="1"/>
</dbReference>
<dbReference type="CDD" id="cd15532">
    <property type="entry name" value="PHD2_CHD_II"/>
    <property type="match status" value="1"/>
</dbReference>